<proteinExistence type="predicted"/>
<keyword evidence="5" id="KW-0949">S-adenosyl-L-methionine</keyword>
<dbReference type="GO" id="GO:0005634">
    <property type="term" value="C:nucleus"/>
    <property type="evidence" value="ECO:0000318"/>
    <property type="project" value="GO_Central"/>
</dbReference>
<dbReference type="PRINTS" id="PR00105">
    <property type="entry name" value="C5METTRFRASE"/>
</dbReference>
<gene>
    <name evidence="9" type="ORF">POPTR_003G215800</name>
</gene>
<dbReference type="AlphaFoldDB" id="A0A3N7FPX3"/>
<dbReference type="GO" id="GO:0003886">
    <property type="term" value="F:DNA (cytosine-5-)-methyltransferase activity"/>
    <property type="evidence" value="ECO:0000318"/>
    <property type="project" value="GO_Central"/>
</dbReference>
<keyword evidence="7" id="KW-0539">Nucleus</keyword>
<dbReference type="EMBL" id="CM009292">
    <property type="protein sequence ID" value="RQO88721.1"/>
    <property type="molecule type" value="Genomic_DNA"/>
</dbReference>
<evidence type="ECO:0000256" key="5">
    <source>
        <dbReference type="ARBA" id="ARBA00022691"/>
    </source>
</evidence>
<dbReference type="GO" id="GO:0044027">
    <property type="term" value="P:negative regulation of gene expression via chromosomal CpG island methylation"/>
    <property type="evidence" value="ECO:0000318"/>
    <property type="project" value="GO_Central"/>
</dbReference>
<feature type="domain" description="BAH" evidence="8">
    <location>
        <begin position="50"/>
        <end position="168"/>
    </location>
</feature>
<evidence type="ECO:0000256" key="7">
    <source>
        <dbReference type="ARBA" id="ARBA00023242"/>
    </source>
</evidence>
<evidence type="ECO:0000256" key="1">
    <source>
        <dbReference type="ARBA" id="ARBA00004123"/>
    </source>
</evidence>
<evidence type="ECO:0000256" key="6">
    <source>
        <dbReference type="ARBA" id="ARBA00023125"/>
    </source>
</evidence>
<dbReference type="GO" id="GO:0003677">
    <property type="term" value="F:DNA binding"/>
    <property type="evidence" value="ECO:0000318"/>
    <property type="project" value="GO_Central"/>
</dbReference>
<evidence type="ECO:0000256" key="4">
    <source>
        <dbReference type="ARBA" id="ARBA00022679"/>
    </source>
</evidence>
<dbReference type="SMART" id="SM00439">
    <property type="entry name" value="BAH"/>
    <property type="match status" value="1"/>
</dbReference>
<dbReference type="SUPFAM" id="SSF53335">
    <property type="entry name" value="S-adenosyl-L-methionine-dependent methyltransferases"/>
    <property type="match status" value="1"/>
</dbReference>
<dbReference type="PANTHER" id="PTHR10629:SF50">
    <property type="entry name" value="DNA (CYTOSINE-5)-METHYLTRANSFERASE CMT3"/>
    <property type="match status" value="1"/>
</dbReference>
<evidence type="ECO:0000259" key="8">
    <source>
        <dbReference type="PROSITE" id="PS51038"/>
    </source>
</evidence>
<evidence type="ECO:0000313" key="10">
    <source>
        <dbReference type="Proteomes" id="UP000006729"/>
    </source>
</evidence>
<dbReference type="InParanoid" id="A0A3N7FPX3"/>
<dbReference type="InterPro" id="IPR001525">
    <property type="entry name" value="C5_MeTfrase"/>
</dbReference>
<evidence type="ECO:0000313" key="9">
    <source>
        <dbReference type="EMBL" id="RQO88721.1"/>
    </source>
</evidence>
<dbReference type="InterPro" id="IPR050390">
    <property type="entry name" value="C5-Methyltransferase"/>
</dbReference>
<dbReference type="InterPro" id="IPR018117">
    <property type="entry name" value="C5_DNA_meth_AS"/>
</dbReference>
<dbReference type="Gene3D" id="3.40.50.150">
    <property type="entry name" value="Vaccinia Virus protein VP39"/>
    <property type="match status" value="2"/>
</dbReference>
<dbReference type="STRING" id="3694.A0A3N7FPX3"/>
<sequence length="381" mass="43120">MKRRRGLSELRFLVLKPERSGLIDMLISSDDSEEIVKARCHYTRAEVDRIIYDLYYDAHVQASDGEPDYICRISEMFESVDRTLYFTTQWYYRSTVTIIKDKYISDPKCVFFSEIRNDNPLECLTWKLNIVRLALNVDPENRRARSSGCDFYCDMLYLLPYSTFVRLPTENNTTGPESSTISNDIDAAGVKSECDEVCETSGSSKSEVALLDLYSGCGAMSTGLCLGLNLVTKWAVDLNINACQSLRLNHPETQGDVDVICGGPPCQGISGFNRFRNTKSPLDDPKNKQLIVFMDTVDFLRPKFVLIENVVDLLKFADGFIGRYAMGCLTNMKYQARLGMLGHTVFRSFVCGFFYGVLAQLRSHHNILSPLMMCLGEVSHL</sequence>
<dbReference type="InterPro" id="IPR029063">
    <property type="entry name" value="SAM-dependent_MTases_sf"/>
</dbReference>
<dbReference type="Gene3D" id="2.30.30.490">
    <property type="match status" value="1"/>
</dbReference>
<evidence type="ECO:0000256" key="2">
    <source>
        <dbReference type="ARBA" id="ARBA00011975"/>
    </source>
</evidence>
<dbReference type="PANTHER" id="PTHR10629">
    <property type="entry name" value="CYTOSINE-SPECIFIC METHYLTRANSFERASE"/>
    <property type="match status" value="1"/>
</dbReference>
<dbReference type="Pfam" id="PF00145">
    <property type="entry name" value="DNA_methylase"/>
    <property type="match status" value="1"/>
</dbReference>
<dbReference type="PROSITE" id="PS00094">
    <property type="entry name" value="C5_MTASE_1"/>
    <property type="match status" value="1"/>
</dbReference>
<dbReference type="EC" id="2.1.1.37" evidence="2"/>
<keyword evidence="6" id="KW-0238">DNA-binding</keyword>
<name>A0A3N7FPX3_POPTR</name>
<keyword evidence="10" id="KW-1185">Reference proteome</keyword>
<comment type="subcellular location">
    <subcellularLocation>
        <location evidence="1">Nucleus</location>
    </subcellularLocation>
</comment>
<reference evidence="9 10" key="1">
    <citation type="journal article" date="2006" name="Science">
        <title>The genome of black cottonwood, Populus trichocarpa (Torr. &amp; Gray).</title>
        <authorList>
            <person name="Tuskan G.A."/>
            <person name="Difazio S."/>
            <person name="Jansson S."/>
            <person name="Bohlmann J."/>
            <person name="Grigoriev I."/>
            <person name="Hellsten U."/>
            <person name="Putnam N."/>
            <person name="Ralph S."/>
            <person name="Rombauts S."/>
            <person name="Salamov A."/>
            <person name="Schein J."/>
            <person name="Sterck L."/>
            <person name="Aerts A."/>
            <person name="Bhalerao R.R."/>
            <person name="Bhalerao R.P."/>
            <person name="Blaudez D."/>
            <person name="Boerjan W."/>
            <person name="Brun A."/>
            <person name="Brunner A."/>
            <person name="Busov V."/>
            <person name="Campbell M."/>
            <person name="Carlson J."/>
            <person name="Chalot M."/>
            <person name="Chapman J."/>
            <person name="Chen G.L."/>
            <person name="Cooper D."/>
            <person name="Coutinho P.M."/>
            <person name="Couturier J."/>
            <person name="Covert S."/>
            <person name="Cronk Q."/>
            <person name="Cunningham R."/>
            <person name="Davis J."/>
            <person name="Degroeve S."/>
            <person name="Dejardin A."/>
            <person name="Depamphilis C."/>
            <person name="Detter J."/>
            <person name="Dirks B."/>
            <person name="Dubchak I."/>
            <person name="Duplessis S."/>
            <person name="Ehlting J."/>
            <person name="Ellis B."/>
            <person name="Gendler K."/>
            <person name="Goodstein D."/>
            <person name="Gribskov M."/>
            <person name="Grimwood J."/>
            <person name="Groover A."/>
            <person name="Gunter L."/>
            <person name="Hamberger B."/>
            <person name="Heinze B."/>
            <person name="Helariutta Y."/>
            <person name="Henrissat B."/>
            <person name="Holligan D."/>
            <person name="Holt R."/>
            <person name="Huang W."/>
            <person name="Islam-Faridi N."/>
            <person name="Jones S."/>
            <person name="Jones-Rhoades M."/>
            <person name="Jorgensen R."/>
            <person name="Joshi C."/>
            <person name="Kangasjarvi J."/>
            <person name="Karlsson J."/>
            <person name="Kelleher C."/>
            <person name="Kirkpatrick R."/>
            <person name="Kirst M."/>
            <person name="Kohler A."/>
            <person name="Kalluri U."/>
            <person name="Larimer F."/>
            <person name="Leebens-Mack J."/>
            <person name="Leple J.C."/>
            <person name="Locascio P."/>
            <person name="Lou Y."/>
            <person name="Lucas S."/>
            <person name="Martin F."/>
            <person name="Montanini B."/>
            <person name="Napoli C."/>
            <person name="Nelson D.R."/>
            <person name="Nelson C."/>
            <person name="Nieminen K."/>
            <person name="Nilsson O."/>
            <person name="Pereda V."/>
            <person name="Peter G."/>
            <person name="Philippe R."/>
            <person name="Pilate G."/>
            <person name="Poliakov A."/>
            <person name="Razumovskaya J."/>
            <person name="Richardson P."/>
            <person name="Rinaldi C."/>
            <person name="Ritland K."/>
            <person name="Rouze P."/>
            <person name="Ryaboy D."/>
            <person name="Schmutz J."/>
            <person name="Schrader J."/>
            <person name="Segerman B."/>
            <person name="Shin H."/>
            <person name="Siddiqui A."/>
            <person name="Sterky F."/>
            <person name="Terry A."/>
            <person name="Tsai C.J."/>
            <person name="Uberbacher E."/>
            <person name="Unneberg P."/>
            <person name="Vahala J."/>
            <person name="Wall K."/>
            <person name="Wessler S."/>
            <person name="Yang G."/>
            <person name="Yin T."/>
            <person name="Douglas C."/>
            <person name="Marra M."/>
            <person name="Sandberg G."/>
            <person name="Van de Peer Y."/>
            <person name="Rokhsar D."/>
        </authorList>
    </citation>
    <scope>NUCLEOTIDE SEQUENCE [LARGE SCALE GENOMIC DNA]</scope>
    <source>
        <strain evidence="10">cv. Nisqually</strain>
    </source>
</reference>
<dbReference type="Pfam" id="PF01426">
    <property type="entry name" value="BAH"/>
    <property type="match status" value="1"/>
</dbReference>
<accession>A0A3N7FPX3</accession>
<dbReference type="GO" id="GO:0032259">
    <property type="term" value="P:methylation"/>
    <property type="evidence" value="ECO:0007669"/>
    <property type="project" value="UniProtKB-KW"/>
</dbReference>
<dbReference type="Proteomes" id="UP000006729">
    <property type="component" value="Chromosome 3"/>
</dbReference>
<evidence type="ECO:0000256" key="3">
    <source>
        <dbReference type="ARBA" id="ARBA00022603"/>
    </source>
</evidence>
<dbReference type="PROSITE" id="PS51038">
    <property type="entry name" value="BAH"/>
    <property type="match status" value="1"/>
</dbReference>
<protein>
    <recommendedName>
        <fullName evidence="2">DNA (cytosine-5-)-methyltransferase</fullName>
        <ecNumber evidence="2">2.1.1.37</ecNumber>
    </recommendedName>
</protein>
<dbReference type="InterPro" id="IPR043151">
    <property type="entry name" value="BAH_sf"/>
</dbReference>
<dbReference type="GO" id="GO:0003682">
    <property type="term" value="F:chromatin binding"/>
    <property type="evidence" value="ECO:0007669"/>
    <property type="project" value="InterPro"/>
</dbReference>
<organism evidence="9 10">
    <name type="scientific">Populus trichocarpa</name>
    <name type="common">Western balsam poplar</name>
    <name type="synonym">Populus balsamifera subsp. trichocarpa</name>
    <dbReference type="NCBI Taxonomy" id="3694"/>
    <lineage>
        <taxon>Eukaryota</taxon>
        <taxon>Viridiplantae</taxon>
        <taxon>Streptophyta</taxon>
        <taxon>Embryophyta</taxon>
        <taxon>Tracheophyta</taxon>
        <taxon>Spermatophyta</taxon>
        <taxon>Magnoliopsida</taxon>
        <taxon>eudicotyledons</taxon>
        <taxon>Gunneridae</taxon>
        <taxon>Pentapetalae</taxon>
        <taxon>rosids</taxon>
        <taxon>fabids</taxon>
        <taxon>Malpighiales</taxon>
        <taxon>Salicaceae</taxon>
        <taxon>Saliceae</taxon>
        <taxon>Populus</taxon>
    </lineage>
</organism>
<dbReference type="InterPro" id="IPR001025">
    <property type="entry name" value="BAH_dom"/>
</dbReference>
<keyword evidence="4" id="KW-0808">Transferase</keyword>
<keyword evidence="3" id="KW-0489">Methyltransferase</keyword>